<accession>F0WLU4</accession>
<reference evidence="1" key="2">
    <citation type="submission" date="2011-02" db="EMBL/GenBank/DDBJ databases">
        <authorList>
            <person name="MacLean D."/>
        </authorList>
    </citation>
    <scope>NUCLEOTIDE SEQUENCE</scope>
</reference>
<dbReference type="EMBL" id="FR824194">
    <property type="protein sequence ID" value="CCA22270.1"/>
    <property type="molecule type" value="Genomic_DNA"/>
</dbReference>
<organism evidence="1">
    <name type="scientific">Albugo laibachii Nc14</name>
    <dbReference type="NCBI Taxonomy" id="890382"/>
    <lineage>
        <taxon>Eukaryota</taxon>
        <taxon>Sar</taxon>
        <taxon>Stramenopiles</taxon>
        <taxon>Oomycota</taxon>
        <taxon>Peronosporomycetes</taxon>
        <taxon>Albuginales</taxon>
        <taxon>Albuginaceae</taxon>
        <taxon>Albugo</taxon>
    </lineage>
</organism>
<dbReference type="AlphaFoldDB" id="F0WLU4"/>
<protein>
    <submittedName>
        <fullName evidence="1">AlNc14C149G7457 protein</fullName>
    </submittedName>
</protein>
<sequence>MEFHVLVSQLEEMFDERAYEVHGVTFKLLVALRIEAAYRHMPGSKECRAFLKTIPERLLHRMDQYSRVRLKSNAFLFMNMPGRYIYTARHQDDMTGHSKVISVELRDGSEVFETYELLIKELKELGVWLHSVSSLKSSDLKQWNLRMNIGGKSLYVESTQNIPFYEWKVVHKRDNRDCKKTDMLDDRVRDCQPVLYVGNTEDFRWIVTHLLEKYTGRALIIQGTDERDPDLAAGLADLISQGRLHIQKVVIPDFK</sequence>
<reference evidence="1" key="1">
    <citation type="journal article" date="2011" name="PLoS Biol.">
        <title>Gene gain and loss during evolution of obligate parasitism in the white rust pathogen of Arabidopsis thaliana.</title>
        <authorList>
            <person name="Kemen E."/>
            <person name="Gardiner A."/>
            <person name="Schultz-Larsen T."/>
            <person name="Kemen A.C."/>
            <person name="Balmuth A.L."/>
            <person name="Robert-Seilaniantz A."/>
            <person name="Bailey K."/>
            <person name="Holub E."/>
            <person name="Studholme D.J."/>
            <person name="Maclean D."/>
            <person name="Jones J.D."/>
        </authorList>
    </citation>
    <scope>NUCLEOTIDE SEQUENCE</scope>
</reference>
<gene>
    <name evidence="1" type="primary">AlNc14C149G7457</name>
    <name evidence="1" type="ORF">ALNC14_084130</name>
</gene>
<evidence type="ECO:0000313" key="1">
    <source>
        <dbReference type="EMBL" id="CCA22270.1"/>
    </source>
</evidence>
<proteinExistence type="predicted"/>
<name>F0WLU4_9STRA</name>
<dbReference type="HOGENOM" id="CLU_1091619_0_0_1"/>